<feature type="compositionally biased region" description="Basic residues" evidence="1">
    <location>
        <begin position="128"/>
        <end position="137"/>
    </location>
</feature>
<protein>
    <submittedName>
        <fullName evidence="2">Uncharacterized protein</fullName>
    </submittedName>
</protein>
<organism evidence="2 3">
    <name type="scientific">Phytophthora oleae</name>
    <dbReference type="NCBI Taxonomy" id="2107226"/>
    <lineage>
        <taxon>Eukaryota</taxon>
        <taxon>Sar</taxon>
        <taxon>Stramenopiles</taxon>
        <taxon>Oomycota</taxon>
        <taxon>Peronosporomycetes</taxon>
        <taxon>Peronosporales</taxon>
        <taxon>Peronosporaceae</taxon>
        <taxon>Phytophthora</taxon>
    </lineage>
</organism>
<comment type="caution">
    <text evidence="2">The sequence shown here is derived from an EMBL/GenBank/DDBJ whole genome shotgun (WGS) entry which is preliminary data.</text>
</comment>
<sequence>MASLQELLRARRMLMERSTEDDIPTSRLIREGFDQFLADLTREREALDISQRTMPLDVCAFCVQFLPSTYNIKGDAEEVQRTHSPANYSVRAAPTSTTRRTSGGEMNSCLIIQHQFPSRATTLGKSPRTVRIHRPRSSRPDSNVSVSPRSTPTFRLLSKDATRVLRIESPAALDSLSLGQENVQHRRLLTATDDVMGNLQLQENQQMKAILRAEGSKREVSYRQRASTAALGQQHARERSECRTTGSVDARPPHHQNIIDALIRGSGTLYTGVVVAQQEKNPPTSAPRTSVTAKGSKVVTKKYGRHFKTELFFPAIPVVPRAAPKR</sequence>
<feature type="compositionally biased region" description="Polar residues" evidence="1">
    <location>
        <begin position="140"/>
        <end position="151"/>
    </location>
</feature>
<evidence type="ECO:0000313" key="2">
    <source>
        <dbReference type="EMBL" id="KAL3671050.1"/>
    </source>
</evidence>
<gene>
    <name evidence="2" type="ORF">V7S43_004233</name>
</gene>
<accession>A0ABD3FZ63</accession>
<proteinExistence type="predicted"/>
<dbReference type="Proteomes" id="UP001632037">
    <property type="component" value="Unassembled WGS sequence"/>
</dbReference>
<reference evidence="2 3" key="1">
    <citation type="submission" date="2024-09" db="EMBL/GenBank/DDBJ databases">
        <title>Genome sequencing and assembly of Phytophthora oleae, isolate VK10A, causative agent of rot of olive drupes.</title>
        <authorList>
            <person name="Conti Taguali S."/>
            <person name="Riolo M."/>
            <person name="La Spada F."/>
            <person name="Cacciola S.O."/>
            <person name="Dionisio G."/>
        </authorList>
    </citation>
    <scope>NUCLEOTIDE SEQUENCE [LARGE SCALE GENOMIC DNA]</scope>
    <source>
        <strain evidence="2 3">VK10A</strain>
    </source>
</reference>
<dbReference type="EMBL" id="JBIMZQ010000006">
    <property type="protein sequence ID" value="KAL3671050.1"/>
    <property type="molecule type" value="Genomic_DNA"/>
</dbReference>
<feature type="region of interest" description="Disordered" evidence="1">
    <location>
        <begin position="83"/>
        <end position="103"/>
    </location>
</feature>
<keyword evidence="3" id="KW-1185">Reference proteome</keyword>
<feature type="region of interest" description="Disordered" evidence="1">
    <location>
        <begin position="124"/>
        <end position="151"/>
    </location>
</feature>
<dbReference type="AlphaFoldDB" id="A0ABD3FZ63"/>
<name>A0ABD3FZ63_9STRA</name>
<evidence type="ECO:0000313" key="3">
    <source>
        <dbReference type="Proteomes" id="UP001632037"/>
    </source>
</evidence>
<evidence type="ECO:0000256" key="1">
    <source>
        <dbReference type="SAM" id="MobiDB-lite"/>
    </source>
</evidence>